<dbReference type="Proteomes" id="UP000430519">
    <property type="component" value="Unassembled WGS sequence"/>
</dbReference>
<dbReference type="Pfam" id="PF13442">
    <property type="entry name" value="Cytochrome_CBB3"/>
    <property type="match status" value="1"/>
</dbReference>
<organism evidence="7 8">
    <name type="scientific">Deinococcus xianganensis</name>
    <dbReference type="NCBI Taxonomy" id="1507289"/>
    <lineage>
        <taxon>Bacteria</taxon>
        <taxon>Thermotogati</taxon>
        <taxon>Deinococcota</taxon>
        <taxon>Deinococci</taxon>
        <taxon>Deinococcales</taxon>
        <taxon>Deinococcaceae</taxon>
        <taxon>Deinococcus</taxon>
    </lineage>
</organism>
<evidence type="ECO:0000313" key="7">
    <source>
        <dbReference type="EMBL" id="MXV20490.1"/>
    </source>
</evidence>
<protein>
    <recommendedName>
        <fullName evidence="6">Cytochrome c domain-containing protein</fullName>
    </recommendedName>
</protein>
<proteinExistence type="predicted"/>
<name>A0A6I4YIU6_9DEIO</name>
<feature type="chain" id="PRO_5026074102" description="Cytochrome c domain-containing protein" evidence="5">
    <location>
        <begin position="21"/>
        <end position="138"/>
    </location>
</feature>
<keyword evidence="5" id="KW-0732">Signal</keyword>
<dbReference type="InterPro" id="IPR036909">
    <property type="entry name" value="Cyt_c-like_dom_sf"/>
</dbReference>
<dbReference type="AlphaFoldDB" id="A0A6I4YIU6"/>
<comment type="caution">
    <text evidence="7">The sequence shown here is derived from an EMBL/GenBank/DDBJ whole genome shotgun (WGS) entry which is preliminary data.</text>
</comment>
<keyword evidence="1 4" id="KW-0349">Heme</keyword>
<dbReference type="GO" id="GO:0009055">
    <property type="term" value="F:electron transfer activity"/>
    <property type="evidence" value="ECO:0007669"/>
    <property type="project" value="InterPro"/>
</dbReference>
<evidence type="ECO:0000256" key="1">
    <source>
        <dbReference type="ARBA" id="ARBA00022617"/>
    </source>
</evidence>
<reference evidence="7 8" key="1">
    <citation type="submission" date="2019-11" db="EMBL/GenBank/DDBJ databases">
        <title>Genome sequence of Deinococcus xianganensis Y35, AI-2 producing algicidal bacterium, isolated from lake water.</title>
        <authorList>
            <person name="Li Y."/>
        </authorList>
    </citation>
    <scope>NUCLEOTIDE SEQUENCE [LARGE SCALE GENOMIC DNA]</scope>
    <source>
        <strain evidence="7 8">Y35</strain>
    </source>
</reference>
<dbReference type="EMBL" id="WVHK01000047">
    <property type="protein sequence ID" value="MXV20490.1"/>
    <property type="molecule type" value="Genomic_DNA"/>
</dbReference>
<evidence type="ECO:0000259" key="6">
    <source>
        <dbReference type="PROSITE" id="PS51007"/>
    </source>
</evidence>
<evidence type="ECO:0000313" key="8">
    <source>
        <dbReference type="Proteomes" id="UP000430519"/>
    </source>
</evidence>
<dbReference type="InterPro" id="IPR009056">
    <property type="entry name" value="Cyt_c-like_dom"/>
</dbReference>
<evidence type="ECO:0000256" key="3">
    <source>
        <dbReference type="ARBA" id="ARBA00023004"/>
    </source>
</evidence>
<dbReference type="SUPFAM" id="SSF46626">
    <property type="entry name" value="Cytochrome c"/>
    <property type="match status" value="1"/>
</dbReference>
<keyword evidence="3 4" id="KW-0408">Iron</keyword>
<gene>
    <name evidence="7" type="ORF">GLX28_12690</name>
</gene>
<sequence length="138" mass="14663">MRRAPALLLLSLLASLSAVAAGTPTPATPPAVPTSAQAEQLQRGETTYFLACAICHGDRLEGVSAPGLGGAAFRALYRTLPPRALHDLIRDTMPDDRRGTLSAQEVLDVTAYLLRENDLPRPEGALGAEMLDHVPPTR</sequence>
<feature type="signal peptide" evidence="5">
    <location>
        <begin position="1"/>
        <end position="20"/>
    </location>
</feature>
<feature type="domain" description="Cytochrome c" evidence="6">
    <location>
        <begin position="39"/>
        <end position="117"/>
    </location>
</feature>
<evidence type="ECO:0000256" key="2">
    <source>
        <dbReference type="ARBA" id="ARBA00022723"/>
    </source>
</evidence>
<dbReference type="Gene3D" id="1.10.760.10">
    <property type="entry name" value="Cytochrome c-like domain"/>
    <property type="match status" value="1"/>
</dbReference>
<dbReference type="PROSITE" id="PS51007">
    <property type="entry name" value="CYTC"/>
    <property type="match status" value="1"/>
</dbReference>
<keyword evidence="2 4" id="KW-0479">Metal-binding</keyword>
<keyword evidence="8" id="KW-1185">Reference proteome</keyword>
<accession>A0A6I4YIU6</accession>
<evidence type="ECO:0000256" key="4">
    <source>
        <dbReference type="PROSITE-ProRule" id="PRU00433"/>
    </source>
</evidence>
<evidence type="ECO:0000256" key="5">
    <source>
        <dbReference type="SAM" id="SignalP"/>
    </source>
</evidence>
<dbReference type="GO" id="GO:0020037">
    <property type="term" value="F:heme binding"/>
    <property type="evidence" value="ECO:0007669"/>
    <property type="project" value="InterPro"/>
</dbReference>
<dbReference type="RefSeq" id="WP_160980034.1">
    <property type="nucleotide sequence ID" value="NZ_WVHK01000047.1"/>
</dbReference>
<dbReference type="GO" id="GO:0046872">
    <property type="term" value="F:metal ion binding"/>
    <property type="evidence" value="ECO:0007669"/>
    <property type="project" value="UniProtKB-KW"/>
</dbReference>